<feature type="region of interest" description="Disordered" evidence="1">
    <location>
        <begin position="349"/>
        <end position="391"/>
    </location>
</feature>
<accession>A0A6T6DNL9</accession>
<reference evidence="3" key="1">
    <citation type="submission" date="2021-01" db="EMBL/GenBank/DDBJ databases">
        <authorList>
            <person name="Corre E."/>
            <person name="Pelletier E."/>
            <person name="Niang G."/>
            <person name="Scheremetjew M."/>
            <person name="Finn R."/>
            <person name="Kale V."/>
            <person name="Holt S."/>
            <person name="Cochrane G."/>
            <person name="Meng A."/>
            <person name="Brown T."/>
            <person name="Cohen L."/>
        </authorList>
    </citation>
    <scope>NUCLEOTIDE SEQUENCE</scope>
    <source>
        <strain evidence="3">CCMP3328</strain>
    </source>
</reference>
<feature type="region of interest" description="Disordered" evidence="1">
    <location>
        <begin position="193"/>
        <end position="290"/>
    </location>
</feature>
<evidence type="ECO:0000313" key="2">
    <source>
        <dbReference type="EMBL" id="CAD8328832.1"/>
    </source>
</evidence>
<dbReference type="EMBL" id="HBEF01001465">
    <property type="protein sequence ID" value="CAD8328832.1"/>
    <property type="molecule type" value="Transcribed_RNA"/>
</dbReference>
<protein>
    <submittedName>
        <fullName evidence="3">Uncharacterized protein</fullName>
    </submittedName>
</protein>
<evidence type="ECO:0000256" key="1">
    <source>
        <dbReference type="SAM" id="MobiDB-lite"/>
    </source>
</evidence>
<feature type="compositionally biased region" description="Basic and acidic residues" evidence="1">
    <location>
        <begin position="193"/>
        <end position="208"/>
    </location>
</feature>
<feature type="compositionally biased region" description="Low complexity" evidence="1">
    <location>
        <begin position="209"/>
        <end position="218"/>
    </location>
</feature>
<name>A0A6T6DNL9_9STRA</name>
<proteinExistence type="predicted"/>
<organism evidence="3">
    <name type="scientific">Craspedostauros australis</name>
    <dbReference type="NCBI Taxonomy" id="1486917"/>
    <lineage>
        <taxon>Eukaryota</taxon>
        <taxon>Sar</taxon>
        <taxon>Stramenopiles</taxon>
        <taxon>Ochrophyta</taxon>
        <taxon>Bacillariophyta</taxon>
        <taxon>Bacillariophyceae</taxon>
        <taxon>Bacillariophycidae</taxon>
        <taxon>Naviculales</taxon>
        <taxon>Naviculaceae</taxon>
        <taxon>Craspedostauros</taxon>
    </lineage>
</organism>
<feature type="compositionally biased region" description="Basic residues" evidence="1">
    <location>
        <begin position="365"/>
        <end position="374"/>
    </location>
</feature>
<dbReference type="AlphaFoldDB" id="A0A6T6DNL9"/>
<gene>
    <name evidence="2" type="ORF">CAUS1442_LOCUS930</name>
    <name evidence="3" type="ORF">CAUS1442_LOCUS931</name>
</gene>
<feature type="region of interest" description="Disordered" evidence="1">
    <location>
        <begin position="7"/>
        <end position="47"/>
    </location>
</feature>
<sequence length="484" mass="53049">MYALCRQTANAGRQRLAPPSKSPLASSSPTVAGGAGTAPIDSSGIAPTTCEQQDQQYLTGSWRKVSSSLVTKGGAHGNRVNSNPIANANANINTKPIDDAVMTSNAKYVSVTTSTDDPVTAEAMDNNSSCSTSEHLIKFIPRDSFSTITTVLSQRMQAFDEMTDVDATATKDATTSSQTQQPLYYFVLDLESDKGDKGDEHKKAEKPQAKQPPRQQPAHDGQSHVGKQSDQPRQQEKGPRPTTKAIGAEPKTNEQHLDQQQQQRHRQQTLTPAPTPMHHQERRPLNTQRQIQGRYSNHIYNRNRGHTYSCNPTHGGNRNHSNAFLKAGGSNFVSPLHSKPEFRQVASKAKRGSPFGGTMHNASPTKRKLLQKPRKLPEPESLDDDDATTQHGNEENAAWVPFDSWNCVLPSSMVSQDSTTHSAKTQSIVNSVATRKRHSILLRKYATARRTTSVGIDYLQPPPRPLAPAKKIGRPKFAMGCIEV</sequence>
<dbReference type="EMBL" id="HBEF01001466">
    <property type="protein sequence ID" value="CAD8328833.1"/>
    <property type="molecule type" value="Transcribed_RNA"/>
</dbReference>
<evidence type="ECO:0000313" key="3">
    <source>
        <dbReference type="EMBL" id="CAD8328833.1"/>
    </source>
</evidence>
<feature type="compositionally biased region" description="Low complexity" evidence="1">
    <location>
        <begin position="16"/>
        <end position="29"/>
    </location>
</feature>